<dbReference type="RefSeq" id="WP_127343323.1">
    <property type="nucleotide sequence ID" value="NZ_RJJX01000007.1"/>
</dbReference>
<dbReference type="Pfam" id="PF00676">
    <property type="entry name" value="E1_dh"/>
    <property type="match status" value="1"/>
</dbReference>
<comment type="function">
    <text evidence="2">E1 component of the 2-oxoglutarate dehydrogenase (OGDH) complex which catalyzes the decarboxylation of 2-oxoglutarate, the first step in the conversion of 2-oxoglutarate to succinyl-CoA and CO(2).</text>
</comment>
<dbReference type="NCBIfam" id="NF008907">
    <property type="entry name" value="PRK12270.1"/>
    <property type="match status" value="1"/>
</dbReference>
<evidence type="ECO:0000256" key="6">
    <source>
        <dbReference type="ARBA" id="ARBA00023052"/>
    </source>
</evidence>
<dbReference type="Gene3D" id="3.40.50.11610">
    <property type="entry name" value="Multifunctional 2-oxoglutarate metabolism enzyme, C-terminal domain"/>
    <property type="match status" value="1"/>
</dbReference>
<dbReference type="SUPFAM" id="SSF52518">
    <property type="entry name" value="Thiamin diphosphate-binding fold (THDP-binding)"/>
    <property type="match status" value="2"/>
</dbReference>
<evidence type="ECO:0000256" key="5">
    <source>
        <dbReference type="ARBA" id="ARBA00023002"/>
    </source>
</evidence>
<dbReference type="Pfam" id="PF16870">
    <property type="entry name" value="OxoGdeHyase_C"/>
    <property type="match status" value="1"/>
</dbReference>
<dbReference type="InterPro" id="IPR011603">
    <property type="entry name" value="2oxoglutarate_DH_E1"/>
</dbReference>
<dbReference type="CDD" id="cd02016">
    <property type="entry name" value="TPP_E1_OGDC_like"/>
    <property type="match status" value="1"/>
</dbReference>
<dbReference type="Gene3D" id="3.40.50.12470">
    <property type="match status" value="1"/>
</dbReference>
<dbReference type="Gene3D" id="3.40.50.970">
    <property type="match status" value="1"/>
</dbReference>
<sequence length="951" mass="109142">MDKFSFLGNSEIEYIDELYQSYKNDPESVEESWRKFFQGFDFASTKFPIKQTINKDQIPASESMGKEFNVMNLIQAFRQRGHLFTKTNPVRSRRKYFPTLDIENFDLSESDLETTFHAGTELGLGNAKLKDIVAHLQETYCKSIGAEYVFVRHPQMLRWLQKKMEGSRNTPNFTDEQRKHIYYHLKLAVGFENYIHKKFVGQKRFSLEGTETLIPALDAMIERGAELGVEEFIFGMAHRGRLNVLANILEKPYENIFEEFVGEEFEEDIALGDVKYHLGYGNTVKTDEGNQIKLHLAPNPSHLETVGAVVQGISRSKIDNDYQGNQDKLVPVVIHGDAAIAGQGIVYETIQMSQLKGYKTGGTIHLVINNQIGFTTNYLDARSSTYCTDVAKVTRCPVFHVNGDDVEALIFTIRMAMEYRQEFNTDVFIDILSYRKYGHNEGDEPRFTQPILYKNIAAHKNPRDLYADILLEKGIYSKEKVKTLNADFNKLLDEKFELSKTFEKVIIQPFLENYYKNIRFSEPVDFISSPETGVNQKVLTELADKITNLPGDLHFFKKIGKLMSDRKKMIENNQFDWAMGELLAYSSLLTEGNSVRLSGQDSERGTFSHRHAALVIEDTNKKYFPLKNISEDQAPFHVYNSSLSEYGVLAYEYGYALAHPRGLTIWEAQFGDFHNVAQAVIDQYISAAEDKWGIKNGLVMYLPHGYEGQGAEHSSARMERFLTLCANNNMQITNPSTPANLFHMLRRQVKRDIRVPLISFTPKSLLRHPACVSSIEEMAKGRFQEVIDDKNVISEEVRRVVFCSGKIYYDLLAQKEKLNAQDIALVRIEQLYPFPHQQVDGVLNRYPNALLHLWVQEEPENMGAWQFINYNFKDKDIKIIPVARLASGSPATGLSKIHAIGQNEIIRKVFRKCTCERKLKYCGLQCVEGSSHDEILRQHEYFEEKKSKLLM</sequence>
<dbReference type="Proteomes" id="UP000282985">
    <property type="component" value="Unassembled WGS sequence"/>
</dbReference>
<evidence type="ECO:0000313" key="8">
    <source>
        <dbReference type="EMBL" id="RUT78625.1"/>
    </source>
</evidence>
<name>A0A434AW67_9BACT</name>
<dbReference type="GO" id="GO:0004591">
    <property type="term" value="F:oxoglutarate dehydrogenase (succinyl-transferring) activity"/>
    <property type="evidence" value="ECO:0007669"/>
    <property type="project" value="UniProtKB-EC"/>
</dbReference>
<evidence type="ECO:0000259" key="7">
    <source>
        <dbReference type="SMART" id="SM00861"/>
    </source>
</evidence>
<evidence type="ECO:0000256" key="4">
    <source>
        <dbReference type="ARBA" id="ARBA00012280"/>
    </source>
</evidence>
<keyword evidence="5 8" id="KW-0560">Oxidoreductase</keyword>
<dbReference type="PANTHER" id="PTHR23152:SF4">
    <property type="entry name" value="2-OXOADIPATE DEHYDROGENASE COMPLEX COMPONENT E1"/>
    <property type="match status" value="1"/>
</dbReference>
<dbReference type="AlphaFoldDB" id="A0A434AW67"/>
<dbReference type="Gene3D" id="1.10.287.1150">
    <property type="entry name" value="TPP helical domain"/>
    <property type="match status" value="1"/>
</dbReference>
<keyword evidence="9" id="KW-1185">Reference proteome</keyword>
<dbReference type="PANTHER" id="PTHR23152">
    <property type="entry name" value="2-OXOGLUTARATE DEHYDROGENASE"/>
    <property type="match status" value="1"/>
</dbReference>
<dbReference type="EC" id="1.2.4.2" evidence="4"/>
<dbReference type="Pfam" id="PF16078">
    <property type="entry name" value="2-oxogl_dehyd_N"/>
    <property type="match status" value="1"/>
</dbReference>
<evidence type="ECO:0000256" key="3">
    <source>
        <dbReference type="ARBA" id="ARBA00006936"/>
    </source>
</evidence>
<protein>
    <recommendedName>
        <fullName evidence="4">oxoglutarate dehydrogenase (succinyl-transferring)</fullName>
        <ecNumber evidence="4">1.2.4.2</ecNumber>
    </recommendedName>
</protein>
<comment type="caution">
    <text evidence="8">The sequence shown here is derived from an EMBL/GenBank/DDBJ whole genome shotgun (WGS) entry which is preliminary data.</text>
</comment>
<dbReference type="EMBL" id="RJJX01000007">
    <property type="protein sequence ID" value="RUT78625.1"/>
    <property type="molecule type" value="Genomic_DNA"/>
</dbReference>
<dbReference type="Pfam" id="PF02779">
    <property type="entry name" value="Transket_pyr"/>
    <property type="match status" value="1"/>
</dbReference>
<dbReference type="GO" id="GO:0045252">
    <property type="term" value="C:oxoglutarate dehydrogenase complex"/>
    <property type="evidence" value="ECO:0007669"/>
    <property type="project" value="TreeGrafter"/>
</dbReference>
<reference evidence="8 9" key="1">
    <citation type="submission" date="2018-11" db="EMBL/GenBank/DDBJ databases">
        <title>Parancylomarina longa gen. nov., sp. nov., isolated from sediments of southern Okinawa.</title>
        <authorList>
            <person name="Fu T."/>
        </authorList>
    </citation>
    <scope>NUCLEOTIDE SEQUENCE [LARGE SCALE GENOMIC DNA]</scope>
    <source>
        <strain evidence="8 9">T3-2 S1-C</strain>
    </source>
</reference>
<comment type="cofactor">
    <cofactor evidence="1">
        <name>thiamine diphosphate</name>
        <dbReference type="ChEBI" id="CHEBI:58937"/>
    </cofactor>
</comment>
<evidence type="ECO:0000256" key="2">
    <source>
        <dbReference type="ARBA" id="ARBA00003906"/>
    </source>
</evidence>
<gene>
    <name evidence="8" type="ORF">DLK05_07240</name>
</gene>
<dbReference type="GO" id="GO:0006099">
    <property type="term" value="P:tricarboxylic acid cycle"/>
    <property type="evidence" value="ECO:0007669"/>
    <property type="project" value="TreeGrafter"/>
</dbReference>
<dbReference type="GO" id="GO:0030976">
    <property type="term" value="F:thiamine pyrophosphate binding"/>
    <property type="evidence" value="ECO:0007669"/>
    <property type="project" value="InterPro"/>
</dbReference>
<accession>A0A434AW67</accession>
<dbReference type="InterPro" id="IPR029061">
    <property type="entry name" value="THDP-binding"/>
</dbReference>
<dbReference type="PIRSF" id="PIRSF000157">
    <property type="entry name" value="Oxoglu_dh_E1"/>
    <property type="match status" value="1"/>
</dbReference>
<dbReference type="NCBIfam" id="NF006914">
    <property type="entry name" value="PRK09404.1"/>
    <property type="match status" value="1"/>
</dbReference>
<dbReference type="NCBIfam" id="TIGR00239">
    <property type="entry name" value="2oxo_dh_E1"/>
    <property type="match status" value="1"/>
</dbReference>
<comment type="similarity">
    <text evidence="3">Belongs to the alpha-ketoglutarate dehydrogenase family.</text>
</comment>
<dbReference type="InterPro" id="IPR042179">
    <property type="entry name" value="KGD_C_sf"/>
</dbReference>
<dbReference type="GO" id="GO:0005829">
    <property type="term" value="C:cytosol"/>
    <property type="evidence" value="ECO:0007669"/>
    <property type="project" value="TreeGrafter"/>
</dbReference>
<evidence type="ECO:0000313" key="9">
    <source>
        <dbReference type="Proteomes" id="UP000282985"/>
    </source>
</evidence>
<dbReference type="InterPro" id="IPR005475">
    <property type="entry name" value="Transketolase-like_Pyr-bd"/>
</dbReference>
<dbReference type="InterPro" id="IPR031717">
    <property type="entry name" value="ODO-1/KGD_C"/>
</dbReference>
<dbReference type="OrthoDB" id="9759785at2"/>
<organism evidence="8 9">
    <name type="scientific">Ancylomarina longa</name>
    <dbReference type="NCBI Taxonomy" id="2487017"/>
    <lineage>
        <taxon>Bacteria</taxon>
        <taxon>Pseudomonadati</taxon>
        <taxon>Bacteroidota</taxon>
        <taxon>Bacteroidia</taxon>
        <taxon>Marinilabiliales</taxon>
        <taxon>Marinifilaceae</taxon>
        <taxon>Ancylomarina</taxon>
    </lineage>
</organism>
<dbReference type="SMART" id="SM00861">
    <property type="entry name" value="Transket_pyr"/>
    <property type="match status" value="1"/>
</dbReference>
<feature type="domain" description="Transketolase-like pyrimidine-binding" evidence="7">
    <location>
        <begin position="575"/>
        <end position="768"/>
    </location>
</feature>
<dbReference type="InterPro" id="IPR001017">
    <property type="entry name" value="DH_E1"/>
</dbReference>
<dbReference type="InterPro" id="IPR032106">
    <property type="entry name" value="2-oxogl_dehyd_N"/>
</dbReference>
<keyword evidence="6" id="KW-0786">Thiamine pyrophosphate</keyword>
<evidence type="ECO:0000256" key="1">
    <source>
        <dbReference type="ARBA" id="ARBA00001964"/>
    </source>
</evidence>
<proteinExistence type="inferred from homology"/>